<feature type="domain" description="Fibronectin type-III" evidence="1">
    <location>
        <begin position="6"/>
        <end position="102"/>
    </location>
</feature>
<dbReference type="InterPro" id="IPR036116">
    <property type="entry name" value="FN3_sf"/>
</dbReference>
<protein>
    <recommendedName>
        <fullName evidence="1">Fibronectin type-III domain-containing protein</fullName>
    </recommendedName>
</protein>
<evidence type="ECO:0000259" key="1">
    <source>
        <dbReference type="PROSITE" id="PS50853"/>
    </source>
</evidence>
<dbReference type="InterPro" id="IPR013783">
    <property type="entry name" value="Ig-like_fold"/>
</dbReference>
<organism evidence="2">
    <name type="scientific">marine sediment metagenome</name>
    <dbReference type="NCBI Taxonomy" id="412755"/>
    <lineage>
        <taxon>unclassified sequences</taxon>
        <taxon>metagenomes</taxon>
        <taxon>ecological metagenomes</taxon>
    </lineage>
</organism>
<accession>A0A0F9I5C1</accession>
<dbReference type="InterPro" id="IPR003961">
    <property type="entry name" value="FN3_dom"/>
</dbReference>
<dbReference type="EMBL" id="LAZR01013271">
    <property type="protein sequence ID" value="KKM22732.1"/>
    <property type="molecule type" value="Genomic_DNA"/>
</dbReference>
<comment type="caution">
    <text evidence="2">The sequence shown here is derived from an EMBL/GenBank/DDBJ whole genome shotgun (WGS) entry which is preliminary data.</text>
</comment>
<dbReference type="AlphaFoldDB" id="A0A0F9I5C1"/>
<reference evidence="2" key="1">
    <citation type="journal article" date="2015" name="Nature">
        <title>Complex archaea that bridge the gap between prokaryotes and eukaryotes.</title>
        <authorList>
            <person name="Spang A."/>
            <person name="Saw J.H."/>
            <person name="Jorgensen S.L."/>
            <person name="Zaremba-Niedzwiedzka K."/>
            <person name="Martijn J."/>
            <person name="Lind A.E."/>
            <person name="van Eijk R."/>
            <person name="Schleper C."/>
            <person name="Guy L."/>
            <person name="Ettema T.J."/>
        </authorList>
    </citation>
    <scope>NUCLEOTIDE SEQUENCE</scope>
</reference>
<sequence length="437" mass="47880">MAIASAPLDLSADAANSTTAELRWSIPASDGGDAITGYFIERDLNGAGFATLVADTANTLTAFSDTTLAAQDNAVYRVSAINISGTGPASNEASTTTATSEAQTLRELLFNNWALTGELSKTVVGDMNETVKFFDRDQVPGNKVAKAVTVQKINALGNEIVVEHPKFFEQSDTFEITCFLQVPDSADDIFSIWIDLMQQMTSEVSRILKIEFSPSTTTGEFFRSNIGWTKDDTFFPDEPMLVRTLRFTLTRIVSTSDEVFLGYGGILLFDFAGSSGDSLPTSDYLYSQVERVEILQGWRNIPYVTTDSPTTTAIPNYFRGAFSGRFICKMQLKKSDITPTTLNSLAEIFLPQANGELGTAAFFHITPNTETLPAFLTESVLVNITNIEKITENEQLVEFKISGNLTGPTSFFITGNMLYENTPETMAYEEDEDMGYG</sequence>
<evidence type="ECO:0000313" key="2">
    <source>
        <dbReference type="EMBL" id="KKM22732.1"/>
    </source>
</evidence>
<dbReference type="CDD" id="cd00063">
    <property type="entry name" value="FN3"/>
    <property type="match status" value="1"/>
</dbReference>
<dbReference type="Pfam" id="PF00041">
    <property type="entry name" value="fn3"/>
    <property type="match status" value="1"/>
</dbReference>
<dbReference type="Gene3D" id="2.60.40.10">
    <property type="entry name" value="Immunoglobulins"/>
    <property type="match status" value="1"/>
</dbReference>
<proteinExistence type="predicted"/>
<gene>
    <name evidence="2" type="ORF">LCGC14_1622290</name>
</gene>
<name>A0A0F9I5C1_9ZZZZ</name>
<dbReference type="PROSITE" id="PS50853">
    <property type="entry name" value="FN3"/>
    <property type="match status" value="1"/>
</dbReference>
<dbReference type="SUPFAM" id="SSF49265">
    <property type="entry name" value="Fibronectin type III"/>
    <property type="match status" value="1"/>
</dbReference>